<reference evidence="7 8" key="1">
    <citation type="journal article" date="2023" name="Hortic Res">
        <title>Pangenome of water caltrop reveals structural variations and asymmetric subgenome divergence after allopolyploidization.</title>
        <authorList>
            <person name="Zhang X."/>
            <person name="Chen Y."/>
            <person name="Wang L."/>
            <person name="Yuan Y."/>
            <person name="Fang M."/>
            <person name="Shi L."/>
            <person name="Lu R."/>
            <person name="Comes H.P."/>
            <person name="Ma Y."/>
            <person name="Chen Y."/>
            <person name="Huang G."/>
            <person name="Zhou Y."/>
            <person name="Zheng Z."/>
            <person name="Qiu Y."/>
        </authorList>
    </citation>
    <scope>NUCLEOTIDE SEQUENCE [LARGE SCALE GENOMIC DNA]</scope>
    <source>
        <strain evidence="7">F231</strain>
    </source>
</reference>
<evidence type="ECO:0000256" key="4">
    <source>
        <dbReference type="PROSITE-ProRule" id="PRU01131"/>
    </source>
</evidence>
<dbReference type="Pfam" id="PF04570">
    <property type="entry name" value="zf-FLZ"/>
    <property type="match status" value="1"/>
</dbReference>
<comment type="similarity">
    <text evidence="1">Belongs to the FLZ family.</text>
</comment>
<dbReference type="GO" id="GO:0008270">
    <property type="term" value="F:zinc ion binding"/>
    <property type="evidence" value="ECO:0007669"/>
    <property type="project" value="UniProtKB-KW"/>
</dbReference>
<feature type="compositionally biased region" description="Polar residues" evidence="5">
    <location>
        <begin position="106"/>
        <end position="128"/>
    </location>
</feature>
<evidence type="ECO:0000313" key="7">
    <source>
        <dbReference type="EMBL" id="KAK4788353.1"/>
    </source>
</evidence>
<dbReference type="PROSITE" id="PS51795">
    <property type="entry name" value="ZF_FLZ"/>
    <property type="match status" value="1"/>
</dbReference>
<evidence type="ECO:0000256" key="3">
    <source>
        <dbReference type="ARBA" id="ARBA00022771"/>
    </source>
</evidence>
<keyword evidence="2" id="KW-0479">Metal-binding</keyword>
<comment type="caution">
    <text evidence="7">The sequence shown here is derived from an EMBL/GenBank/DDBJ whole genome shotgun (WGS) entry which is preliminary data.</text>
</comment>
<gene>
    <name evidence="7" type="ORF">SAY86_019672</name>
</gene>
<sequence>MDSPRRSFFTTEDELDGCQSMETGVSINTTTLVHQNSFSSRKTMRPYCRSPRFEETRLHFLESCALCKKRLGNQGDIFMYRGDTPFCSEDCRQKQIDLDEAKQKNRNLSSTRKQDQRQSSTTPPSKSQGCPLHTGTVAAA</sequence>
<evidence type="ECO:0000313" key="8">
    <source>
        <dbReference type="Proteomes" id="UP001346149"/>
    </source>
</evidence>
<feature type="region of interest" description="Disordered" evidence="5">
    <location>
        <begin position="100"/>
        <end position="140"/>
    </location>
</feature>
<evidence type="ECO:0000256" key="5">
    <source>
        <dbReference type="SAM" id="MobiDB-lite"/>
    </source>
</evidence>
<feature type="domain" description="FLZ-type" evidence="6">
    <location>
        <begin position="59"/>
        <end position="103"/>
    </location>
</feature>
<name>A0AAN7LHQ8_TRANT</name>
<dbReference type="AlphaFoldDB" id="A0AAN7LHQ8"/>
<dbReference type="Proteomes" id="UP001346149">
    <property type="component" value="Unassembled WGS sequence"/>
</dbReference>
<evidence type="ECO:0000256" key="2">
    <source>
        <dbReference type="ARBA" id="ARBA00022723"/>
    </source>
</evidence>
<keyword evidence="3" id="KW-0862">Zinc</keyword>
<organism evidence="7 8">
    <name type="scientific">Trapa natans</name>
    <name type="common">Water chestnut</name>
    <dbReference type="NCBI Taxonomy" id="22666"/>
    <lineage>
        <taxon>Eukaryota</taxon>
        <taxon>Viridiplantae</taxon>
        <taxon>Streptophyta</taxon>
        <taxon>Embryophyta</taxon>
        <taxon>Tracheophyta</taxon>
        <taxon>Spermatophyta</taxon>
        <taxon>Magnoliopsida</taxon>
        <taxon>eudicotyledons</taxon>
        <taxon>Gunneridae</taxon>
        <taxon>Pentapetalae</taxon>
        <taxon>rosids</taxon>
        <taxon>malvids</taxon>
        <taxon>Myrtales</taxon>
        <taxon>Lythraceae</taxon>
        <taxon>Trapa</taxon>
    </lineage>
</organism>
<protein>
    <recommendedName>
        <fullName evidence="6">FLZ-type domain-containing protein</fullName>
    </recommendedName>
</protein>
<dbReference type="InterPro" id="IPR044533">
    <property type="entry name" value="FLZ1/2/3"/>
</dbReference>
<dbReference type="PANTHER" id="PTHR46057:SF9">
    <property type="entry name" value="FCS-LIKE ZINC FINGER 1"/>
    <property type="match status" value="1"/>
</dbReference>
<dbReference type="PANTHER" id="PTHR46057">
    <property type="entry name" value="FCS-LIKE ZINC FINGER 1-RELATED"/>
    <property type="match status" value="1"/>
</dbReference>
<proteinExistence type="inferred from homology"/>
<evidence type="ECO:0000256" key="1">
    <source>
        <dbReference type="ARBA" id="ARBA00009374"/>
    </source>
</evidence>
<dbReference type="EMBL" id="JAXQNO010000011">
    <property type="protein sequence ID" value="KAK4788353.1"/>
    <property type="molecule type" value="Genomic_DNA"/>
</dbReference>
<evidence type="ECO:0000259" key="6">
    <source>
        <dbReference type="PROSITE" id="PS51795"/>
    </source>
</evidence>
<keyword evidence="3" id="KW-0863">Zinc-finger</keyword>
<keyword evidence="8" id="KW-1185">Reference proteome</keyword>
<accession>A0AAN7LHQ8</accession>
<feature type="zinc finger region" description="FLZ-type" evidence="4">
    <location>
        <begin position="59"/>
        <end position="103"/>
    </location>
</feature>
<dbReference type="InterPro" id="IPR007650">
    <property type="entry name" value="Zf-FLZ_dom"/>
</dbReference>